<organism evidence="1 2">
    <name type="scientific">Heterotrigona itama</name>
    <dbReference type="NCBI Taxonomy" id="395501"/>
    <lineage>
        <taxon>Eukaryota</taxon>
        <taxon>Metazoa</taxon>
        <taxon>Ecdysozoa</taxon>
        <taxon>Arthropoda</taxon>
        <taxon>Hexapoda</taxon>
        <taxon>Insecta</taxon>
        <taxon>Pterygota</taxon>
        <taxon>Neoptera</taxon>
        <taxon>Endopterygota</taxon>
        <taxon>Hymenoptera</taxon>
        <taxon>Apocrita</taxon>
        <taxon>Aculeata</taxon>
        <taxon>Apoidea</taxon>
        <taxon>Anthophila</taxon>
        <taxon>Apidae</taxon>
        <taxon>Heterotrigona</taxon>
    </lineage>
</organism>
<dbReference type="EMBL" id="CAJDYZ010000061">
    <property type="protein sequence ID" value="CAD1468085.1"/>
    <property type="molecule type" value="Genomic_DNA"/>
</dbReference>
<dbReference type="AlphaFoldDB" id="A0A6V7GTE9"/>
<protein>
    <submittedName>
        <fullName evidence="1">Uncharacterized protein</fullName>
    </submittedName>
</protein>
<keyword evidence="2" id="KW-1185">Reference proteome</keyword>
<reference evidence="1" key="1">
    <citation type="submission" date="2020-07" db="EMBL/GenBank/DDBJ databases">
        <authorList>
            <person name="Nazaruddin N."/>
        </authorList>
    </citation>
    <scope>NUCLEOTIDE SEQUENCE</scope>
</reference>
<comment type="caution">
    <text evidence="1">The sequence shown here is derived from an EMBL/GenBank/DDBJ whole genome shotgun (WGS) entry which is preliminary data.</text>
</comment>
<feature type="non-terminal residue" evidence="1">
    <location>
        <position position="101"/>
    </location>
</feature>
<dbReference type="Proteomes" id="UP000752696">
    <property type="component" value="Unassembled WGS sequence"/>
</dbReference>
<name>A0A6V7GTE9_9HYME</name>
<sequence length="101" mass="11549">MIDNDKSPSCSLGNYVRIFHNPVASRLHDHFYATRSESEQRIVTQADSNQSLVVSKQSSDSSVIYLGTFRKIPELINLEDTNDDCRTEVARRDEIQSPKFE</sequence>
<evidence type="ECO:0000313" key="1">
    <source>
        <dbReference type="EMBL" id="CAD1468085.1"/>
    </source>
</evidence>
<dbReference type="OrthoDB" id="7593909at2759"/>
<evidence type="ECO:0000313" key="2">
    <source>
        <dbReference type="Proteomes" id="UP000752696"/>
    </source>
</evidence>
<gene>
    <name evidence="1" type="ORF">MHI_LOCUS4851</name>
</gene>
<accession>A0A6V7GTE9</accession>
<proteinExistence type="predicted"/>